<evidence type="ECO:0000256" key="1">
    <source>
        <dbReference type="SAM" id="MobiDB-lite"/>
    </source>
</evidence>
<name>A0A6C0F0R5_9ZZZZ</name>
<feature type="region of interest" description="Disordered" evidence="1">
    <location>
        <begin position="1"/>
        <end position="71"/>
    </location>
</feature>
<accession>A0A6C0F0R5</accession>
<feature type="compositionally biased region" description="Pro residues" evidence="1">
    <location>
        <begin position="31"/>
        <end position="43"/>
    </location>
</feature>
<dbReference type="EMBL" id="MN739012">
    <property type="protein sequence ID" value="QHT35066.1"/>
    <property type="molecule type" value="Genomic_DNA"/>
</dbReference>
<dbReference type="AlphaFoldDB" id="A0A6C0F0R5"/>
<reference evidence="2" key="1">
    <citation type="journal article" date="2020" name="Nature">
        <title>Giant virus diversity and host interactions through global metagenomics.</title>
        <authorList>
            <person name="Schulz F."/>
            <person name="Roux S."/>
            <person name="Paez-Espino D."/>
            <person name="Jungbluth S."/>
            <person name="Walsh D.A."/>
            <person name="Denef V.J."/>
            <person name="McMahon K.D."/>
            <person name="Konstantinidis K.T."/>
            <person name="Eloe-Fadrosh E.A."/>
            <person name="Kyrpides N.C."/>
            <person name="Woyke T."/>
        </authorList>
    </citation>
    <scope>NUCLEOTIDE SEQUENCE</scope>
    <source>
        <strain evidence="2">GVMAG-M-3300009180-1</strain>
    </source>
</reference>
<protein>
    <submittedName>
        <fullName evidence="2">Uncharacterized protein</fullName>
    </submittedName>
</protein>
<proteinExistence type="predicted"/>
<organism evidence="2">
    <name type="scientific">viral metagenome</name>
    <dbReference type="NCBI Taxonomy" id="1070528"/>
    <lineage>
        <taxon>unclassified sequences</taxon>
        <taxon>metagenomes</taxon>
        <taxon>organismal metagenomes</taxon>
    </lineage>
</organism>
<evidence type="ECO:0000313" key="2">
    <source>
        <dbReference type="EMBL" id="QHT35066.1"/>
    </source>
</evidence>
<sequence length="150" mass="17000">MAKKYTRRGGMFPRPKTPPRPATRGKESLAPTPPPRPLHPAPPRPHRVTLKAQPVEKSNRRKTGKLPPLEKTFDDDFDWYLSSPSQSPDNEINFDLSDSEESDYDKILRDITKLKALVDSAKNLSEQEKKHVRNIQTALAYVTSESGKKP</sequence>